<proteinExistence type="predicted"/>
<accession>A0A0J9X9H4</accession>
<keyword evidence="2" id="KW-1133">Transmembrane helix</keyword>
<comment type="caution">
    <text evidence="3">The sequence shown here is derived from an EMBL/GenBank/DDBJ whole genome shotgun (WGS) entry which is preliminary data.</text>
</comment>
<feature type="transmembrane region" description="Helical" evidence="2">
    <location>
        <begin position="105"/>
        <end position="128"/>
    </location>
</feature>
<evidence type="ECO:0000313" key="4">
    <source>
        <dbReference type="Proteomes" id="UP000242525"/>
    </source>
</evidence>
<dbReference type="Proteomes" id="UP000242525">
    <property type="component" value="Unassembled WGS sequence"/>
</dbReference>
<feature type="transmembrane region" description="Helical" evidence="2">
    <location>
        <begin position="140"/>
        <end position="166"/>
    </location>
</feature>
<feature type="transmembrane region" description="Helical" evidence="2">
    <location>
        <begin position="186"/>
        <end position="209"/>
    </location>
</feature>
<evidence type="ECO:0000256" key="2">
    <source>
        <dbReference type="SAM" id="Phobius"/>
    </source>
</evidence>
<evidence type="ECO:0000256" key="1">
    <source>
        <dbReference type="SAM" id="MobiDB-lite"/>
    </source>
</evidence>
<feature type="transmembrane region" description="Helical" evidence="2">
    <location>
        <begin position="12"/>
        <end position="36"/>
    </location>
</feature>
<organism evidence="3 4">
    <name type="scientific">Geotrichum candidum</name>
    <name type="common">Oospora lactis</name>
    <name type="synonym">Dipodascus geotrichum</name>
    <dbReference type="NCBI Taxonomy" id="1173061"/>
    <lineage>
        <taxon>Eukaryota</taxon>
        <taxon>Fungi</taxon>
        <taxon>Dikarya</taxon>
        <taxon>Ascomycota</taxon>
        <taxon>Saccharomycotina</taxon>
        <taxon>Dipodascomycetes</taxon>
        <taxon>Dipodascales</taxon>
        <taxon>Dipodascaceae</taxon>
        <taxon>Geotrichum</taxon>
    </lineage>
</organism>
<feature type="compositionally biased region" description="Low complexity" evidence="1">
    <location>
        <begin position="290"/>
        <end position="302"/>
    </location>
</feature>
<protein>
    <submittedName>
        <fullName evidence="3">Uncharacterized protein</fullName>
    </submittedName>
</protein>
<dbReference type="EMBL" id="CCBN010000006">
    <property type="protein sequence ID" value="CDO53807.1"/>
    <property type="molecule type" value="Genomic_DNA"/>
</dbReference>
<reference evidence="3" key="1">
    <citation type="submission" date="2014-03" db="EMBL/GenBank/DDBJ databases">
        <authorList>
            <person name="Casaregola S."/>
        </authorList>
    </citation>
    <scope>NUCLEOTIDE SEQUENCE [LARGE SCALE GENOMIC DNA]</scope>
    <source>
        <strain evidence="3">CLIB 918</strain>
    </source>
</reference>
<feature type="region of interest" description="Disordered" evidence="1">
    <location>
        <begin position="263"/>
        <end position="302"/>
    </location>
</feature>
<evidence type="ECO:0000313" key="3">
    <source>
        <dbReference type="EMBL" id="CDO53807.1"/>
    </source>
</evidence>
<keyword evidence="2" id="KW-0812">Transmembrane</keyword>
<gene>
    <name evidence="3" type="ORF">BN980_GECA06s00076g</name>
</gene>
<keyword evidence="4" id="KW-1185">Reference proteome</keyword>
<name>A0A0J9X9H4_GEOCN</name>
<sequence length="302" mass="32541">MPLVNHRMRSPAWVIAPALGAVTCAALLLGAGPLVLDGAYTRQFRISSTLHSLYSTHLCLQSVSDSSSSRVCMGNTLLVDFSAKFLEAGLSGFGSNINTYSCITWAYTAFVLISVISQSLTAILLVPLRIQYMRKQNSQILRWLFAGVYLVAFLAANAQVVLTGLLLTHKLTIPDIVESSVSPSFIILNVLVVSLCYIQAYPAILYIVVDYSYPCRDLAAASCDTEANIFTTVTRFSSATTIAYPTEFEKSKQVFTYTESVSSGSSISSTETPLPPPRNFAPSIATDSAPTLTSSSTIPSTI</sequence>
<keyword evidence="2" id="KW-0472">Membrane</keyword>
<dbReference type="AlphaFoldDB" id="A0A0J9X9H4"/>